<keyword evidence="2" id="KW-0378">Hydrolase</keyword>
<dbReference type="EMBL" id="QBMN01000108">
    <property type="protein sequence ID" value="PZO38133.1"/>
    <property type="molecule type" value="Genomic_DNA"/>
</dbReference>
<keyword evidence="2" id="KW-0645">Protease</keyword>
<evidence type="ECO:0000256" key="1">
    <source>
        <dbReference type="SAM" id="Phobius"/>
    </source>
</evidence>
<dbReference type="GO" id="GO:0008233">
    <property type="term" value="F:peptidase activity"/>
    <property type="evidence" value="ECO:0007669"/>
    <property type="project" value="UniProtKB-KW"/>
</dbReference>
<name>A0A2W4VZ27_9CYAN</name>
<keyword evidence="1" id="KW-0472">Membrane</keyword>
<keyword evidence="1" id="KW-0812">Transmembrane</keyword>
<reference evidence="3" key="1">
    <citation type="submission" date="2018-04" db="EMBL/GenBank/DDBJ databases">
        <authorList>
            <person name="Cornet L."/>
        </authorList>
    </citation>
    <scope>NUCLEOTIDE SEQUENCE [LARGE SCALE GENOMIC DNA]</scope>
</reference>
<sequence length="971" mass="107210">AGGAAIAVDPGPSAERLWPHLKPYLGLAAMAVLTVVVLALLRPIRDWWFSWVGSLPTLVRLVLNFVWIGLVALVVAGLLAPLETLGWWAGWYDDEVNTTVNAGELADPVADPSQINRYVVYLDGIGISSFEYLPDIEEFLDTLAPTLPQDVALIRGIMPYSVLNAPLNEDRPLSFLWRYADKLRFANPMSVLGLLVNIRNVLVVGVSADKRYGPLYNQGIAQVVFNGLVKNGYQIGSGTPVTLIGYSGGGQMSCASAPYLKRALGTPIDVISLGGVMSANINLLNLEHLYHLSGEKDVVEKFGTKIFPGRWKIFPLSYWNRAKRRGKISFVSLGPVGHQVPGGILDPKLVLPDGRSSLGQTIDTINAILQGEILEAQLERGGAANNYDIFRANPLVQYQSYPLDQRPDPALYLPLGEWVGRLILPAKAERFGGVFYEIHHAPADHRGLVGRVVKLRWSDHPLTQKLVQAVTHDVHFSADAEYASRFGGVVNPVRLNHWLRVDPLESLAGSLPDDDMVVVVENPQVMLDKDGVTLFISNQPMEVTGRYYGLVQFVEPVAGTDRWRVRHFNRVSRAFDGPEALVSLPPVATMAAYGNAPSTTQALEKSLYNESGWYVYGAQNSDGTFVVQALGPRSLFRLQPERVVFGGAKSAYRYIRKESWADVVAQKGRVGSVLCTARDNGRPEAIAAAISEWQVGDRALILHTYGGIGGNKKEPAAFSPIFFGHFAYGRAEVVHDPLADENRFEIRYYQVYAHNIDGLIAGTIHWSRYQGDRQRGWLGTRPTCDILVKLDAFSRDYYFDDERRSPLTRMEAHLQAMTARYRIGDGTGGTFVGPSNNCSQDSNQALFASLQGTAENFYRHADALIDQHPDQAAPLEQLAYFGKDLKATLQPLGGLRPAWEKNEFNLGSSIKDEPIRNLIMGLGSWRTVFPRKANDTVVHRFLKYGASAWVLRTSQVGGHDPDIEPIAPMTF</sequence>
<evidence type="ECO:0000313" key="3">
    <source>
        <dbReference type="Proteomes" id="UP000249081"/>
    </source>
</evidence>
<evidence type="ECO:0000313" key="2">
    <source>
        <dbReference type="EMBL" id="PZO38133.1"/>
    </source>
</evidence>
<feature type="non-terminal residue" evidence="2">
    <location>
        <position position="1"/>
    </location>
</feature>
<gene>
    <name evidence="2" type="ORF">DCF17_15040</name>
</gene>
<feature type="transmembrane region" description="Helical" evidence="1">
    <location>
        <begin position="61"/>
        <end position="80"/>
    </location>
</feature>
<feature type="transmembrane region" description="Helical" evidence="1">
    <location>
        <begin position="24"/>
        <end position="41"/>
    </location>
</feature>
<protein>
    <submittedName>
        <fullName evidence="2">CAAX protease</fullName>
    </submittedName>
</protein>
<reference evidence="2 3" key="2">
    <citation type="submission" date="2018-06" db="EMBL/GenBank/DDBJ databases">
        <title>Metagenomic assembly of (sub)arctic Cyanobacteria and their associated microbiome from non-axenic cultures.</title>
        <authorList>
            <person name="Baurain D."/>
        </authorList>
    </citation>
    <scope>NUCLEOTIDE SEQUENCE [LARGE SCALE GENOMIC DNA]</scope>
    <source>
        <strain evidence="2">ULC041bin1</strain>
    </source>
</reference>
<comment type="caution">
    <text evidence="2">The sequence shown here is derived from an EMBL/GenBank/DDBJ whole genome shotgun (WGS) entry which is preliminary data.</text>
</comment>
<dbReference type="AlphaFoldDB" id="A0A2W4VZ27"/>
<proteinExistence type="predicted"/>
<accession>A0A2W4VZ27</accession>
<dbReference type="GO" id="GO:0006508">
    <property type="term" value="P:proteolysis"/>
    <property type="evidence" value="ECO:0007669"/>
    <property type="project" value="UniProtKB-KW"/>
</dbReference>
<organism evidence="2 3">
    <name type="scientific">Shackletoniella antarctica</name>
    <dbReference type="NCBI Taxonomy" id="268115"/>
    <lineage>
        <taxon>Bacteria</taxon>
        <taxon>Bacillati</taxon>
        <taxon>Cyanobacteriota</taxon>
        <taxon>Cyanophyceae</taxon>
        <taxon>Oculatellales</taxon>
        <taxon>Oculatellaceae</taxon>
        <taxon>Shackletoniella</taxon>
    </lineage>
</organism>
<dbReference type="Proteomes" id="UP000249081">
    <property type="component" value="Unassembled WGS sequence"/>
</dbReference>
<keyword evidence="1" id="KW-1133">Transmembrane helix</keyword>